<evidence type="ECO:0000313" key="2">
    <source>
        <dbReference type="EMBL" id="MBC5788188.1"/>
    </source>
</evidence>
<organism evidence="2 3">
    <name type="scientific">Clostridium facile</name>
    <dbReference type="NCBI Taxonomy" id="2763035"/>
    <lineage>
        <taxon>Bacteria</taxon>
        <taxon>Bacillati</taxon>
        <taxon>Bacillota</taxon>
        <taxon>Clostridia</taxon>
        <taxon>Eubacteriales</taxon>
        <taxon>Clostridiaceae</taxon>
        <taxon>Clostridium</taxon>
    </lineage>
</organism>
<reference evidence="2 3" key="1">
    <citation type="submission" date="2020-08" db="EMBL/GenBank/DDBJ databases">
        <title>Genome public.</title>
        <authorList>
            <person name="Liu C."/>
            <person name="Sun Q."/>
        </authorList>
    </citation>
    <scope>NUCLEOTIDE SEQUENCE [LARGE SCALE GENOMIC DNA]</scope>
    <source>
        <strain evidence="2 3">NSJ-27</strain>
    </source>
</reference>
<keyword evidence="1" id="KW-0472">Membrane</keyword>
<dbReference type="EMBL" id="JACOQK010000001">
    <property type="protein sequence ID" value="MBC5788188.1"/>
    <property type="molecule type" value="Genomic_DNA"/>
</dbReference>
<evidence type="ECO:0000256" key="1">
    <source>
        <dbReference type="SAM" id="Phobius"/>
    </source>
</evidence>
<dbReference type="RefSeq" id="WP_186996825.1">
    <property type="nucleotide sequence ID" value="NZ_JACOQK010000001.1"/>
</dbReference>
<sequence>MKQEKKYFWQLFFQAAAATAAVIIFFGLLFVVMNRSQQAIVGVGIQIYPHANGVVVDLYGNGYLLDFTPWQQFQAWCQEHWILVPRWIRAIGYLLGLS</sequence>
<dbReference type="Proteomes" id="UP000649151">
    <property type="component" value="Unassembled WGS sequence"/>
</dbReference>
<comment type="caution">
    <text evidence="2">The sequence shown here is derived from an EMBL/GenBank/DDBJ whole genome shotgun (WGS) entry which is preliminary data.</text>
</comment>
<proteinExistence type="predicted"/>
<evidence type="ECO:0000313" key="3">
    <source>
        <dbReference type="Proteomes" id="UP000649151"/>
    </source>
</evidence>
<keyword evidence="3" id="KW-1185">Reference proteome</keyword>
<gene>
    <name evidence="2" type="ORF">H8Z77_09195</name>
</gene>
<keyword evidence="1" id="KW-0812">Transmembrane</keyword>
<protein>
    <submittedName>
        <fullName evidence="2">Uncharacterized protein</fullName>
    </submittedName>
</protein>
<accession>A0ABR7ISX2</accession>
<feature type="transmembrane region" description="Helical" evidence="1">
    <location>
        <begin position="12"/>
        <end position="33"/>
    </location>
</feature>
<keyword evidence="1" id="KW-1133">Transmembrane helix</keyword>
<name>A0ABR7ISX2_9CLOT</name>